<dbReference type="SUPFAM" id="SSF55920">
    <property type="entry name" value="Creatinase/aminopeptidase"/>
    <property type="match status" value="1"/>
</dbReference>
<reference evidence="14" key="1">
    <citation type="journal article" date="2016" name="Proc. Natl. Acad. Sci. U.S.A.">
        <title>Comparative genomics of biotechnologically important yeasts.</title>
        <authorList>
            <person name="Riley R."/>
            <person name="Haridas S."/>
            <person name="Wolfe K.H."/>
            <person name="Lopes M.R."/>
            <person name="Hittinger C.T."/>
            <person name="Goeker M."/>
            <person name="Salamov A.A."/>
            <person name="Wisecaver J.H."/>
            <person name="Long T.M."/>
            <person name="Calvey C.H."/>
            <person name="Aerts A.L."/>
            <person name="Barry K.W."/>
            <person name="Choi C."/>
            <person name="Clum A."/>
            <person name="Coughlan A.Y."/>
            <person name="Deshpande S."/>
            <person name="Douglass A.P."/>
            <person name="Hanson S.J."/>
            <person name="Klenk H.-P."/>
            <person name="LaButti K.M."/>
            <person name="Lapidus A."/>
            <person name="Lindquist E.A."/>
            <person name="Lipzen A.M."/>
            <person name="Meier-Kolthoff J.P."/>
            <person name="Ohm R.A."/>
            <person name="Otillar R.P."/>
            <person name="Pangilinan J.L."/>
            <person name="Peng Y."/>
            <person name="Rokas A."/>
            <person name="Rosa C.A."/>
            <person name="Scheuner C."/>
            <person name="Sibirny A.A."/>
            <person name="Slot J.C."/>
            <person name="Stielow J.B."/>
            <person name="Sun H."/>
            <person name="Kurtzman C.P."/>
            <person name="Blackwell M."/>
            <person name="Grigoriev I.V."/>
            <person name="Jeffries T.W."/>
        </authorList>
    </citation>
    <scope>NUCLEOTIDE SEQUENCE [LARGE SCALE GENOMIC DNA]</scope>
    <source>
        <strain evidence="14">NRRL Y-1626</strain>
    </source>
</reference>
<comment type="subcellular location">
    <subcellularLocation>
        <location evidence="2">Cytoplasm</location>
    </subcellularLocation>
    <subcellularLocation>
        <location evidence="1">Nucleus</location>
    </subcellularLocation>
</comment>
<keyword evidence="9" id="KW-0539">Nucleus</keyword>
<gene>
    <name evidence="13" type="ORF">HANVADRAFT_36856</name>
</gene>
<keyword evidence="4" id="KW-0963">Cytoplasm</keyword>
<dbReference type="GO" id="GO:0008237">
    <property type="term" value="F:metallopeptidase activity"/>
    <property type="evidence" value="ECO:0007669"/>
    <property type="project" value="UniProtKB-KW"/>
</dbReference>
<evidence type="ECO:0000313" key="14">
    <source>
        <dbReference type="Proteomes" id="UP000092321"/>
    </source>
</evidence>
<dbReference type="Gene3D" id="1.10.10.10">
    <property type="entry name" value="Winged helix-like DNA-binding domain superfamily/Winged helix DNA-binding domain"/>
    <property type="match status" value="1"/>
</dbReference>
<dbReference type="InterPro" id="IPR047113">
    <property type="entry name" value="PA2G4/ARX1"/>
</dbReference>
<keyword evidence="6" id="KW-0479">Metal-binding</keyword>
<dbReference type="GO" id="GO:0005634">
    <property type="term" value="C:nucleus"/>
    <property type="evidence" value="ECO:0007669"/>
    <property type="project" value="UniProtKB-SubCell"/>
</dbReference>
<comment type="function">
    <text evidence="12">Probable metalloprotease involved in proper assembly of pre-ribosomal particles during the biogenesis of the 60S ribosomal subunit. Accompanies the pre-60S particles to the cytoplasm.</text>
</comment>
<accession>A0A1B7TIS3</accession>
<evidence type="ECO:0000256" key="12">
    <source>
        <dbReference type="ARBA" id="ARBA00034680"/>
    </source>
</evidence>
<evidence type="ECO:0000256" key="5">
    <source>
        <dbReference type="ARBA" id="ARBA00022670"/>
    </source>
</evidence>
<dbReference type="EMBL" id="LXPE01000003">
    <property type="protein sequence ID" value="OBA28545.1"/>
    <property type="molecule type" value="Genomic_DNA"/>
</dbReference>
<evidence type="ECO:0000256" key="4">
    <source>
        <dbReference type="ARBA" id="ARBA00022490"/>
    </source>
</evidence>
<keyword evidence="14" id="KW-1185">Reference proteome</keyword>
<dbReference type="OrthoDB" id="5876363at2759"/>
<dbReference type="GO" id="GO:0046872">
    <property type="term" value="F:metal ion binding"/>
    <property type="evidence" value="ECO:0007669"/>
    <property type="project" value="UniProtKB-KW"/>
</dbReference>
<keyword evidence="5 13" id="KW-0645">Protease</keyword>
<dbReference type="Proteomes" id="UP000092321">
    <property type="component" value="Unassembled WGS sequence"/>
</dbReference>
<dbReference type="AlphaFoldDB" id="A0A1B7TIS3"/>
<comment type="similarity">
    <text evidence="3">Belongs to the peptidase M24 family.</text>
</comment>
<dbReference type="InterPro" id="IPR036005">
    <property type="entry name" value="Creatinase/aminopeptidase-like"/>
</dbReference>
<sequence length="617" mass="69060">MSIAISEQDTDILLSTKNILDEPVLDKYQLAGKVTQTTLQYITSLINSCYHDSKKDDNQLFSISQLCFLADLFMNQLLDKDFKAKTLEKGIAFPCSIDIDEIANGWSPELDDTTVMQEKNKDRDEETLSNGIKSSLKNFLSVGDLVKITLGCHVDGYTSQITHTLCVYPTEVSPVTGLNQASGPLLGSKADAAAVAHIAKEVVSNLLASAATPEKLPESLKKINPNNEAKVTGHLIRKVVDHLIESYNCALVPGSKIRRIRRFLAGQNEGVVAEREFKGCVWYEFNQETILLNKSEQYAKDLNSNEQSKALTLLQNSENNHENKQKSAFIYDSAIATDNFTVLPGEVYLIDLRVVSLSETPELGLVSVETLSEFSGTTSTGRNMTVRNSQFIRDFTQIKDLKLRASKECLTKMDKQSVYPVKLTYLSDEYQQLIKSPIELDLQSINYTEEQSIIMKENLRSRMGMKEIMDNYLATSKPVQIVKYIPWELIVNLSNPEGVKSTDAINPTLPGFEIPLPKLNISSLKLKTLFKNSRTITLPVAREACTVAITDDLTYKLTHSEPIYLQSKYELNPNSELTQGIYQLVELAKDSRFGIKIRNVKPLSEKSIRIGIPDMTD</sequence>
<dbReference type="GO" id="GO:0005737">
    <property type="term" value="C:cytoplasm"/>
    <property type="evidence" value="ECO:0007669"/>
    <property type="project" value="UniProtKB-SubCell"/>
</dbReference>
<name>A0A1B7TIS3_9ASCO</name>
<evidence type="ECO:0000256" key="8">
    <source>
        <dbReference type="ARBA" id="ARBA00023049"/>
    </source>
</evidence>
<dbReference type="Gene3D" id="3.90.230.10">
    <property type="entry name" value="Creatinase/methionine aminopeptidase superfamily"/>
    <property type="match status" value="1"/>
</dbReference>
<protein>
    <recommendedName>
        <fullName evidence="10">Probable metalloprotease ARX1</fullName>
    </recommendedName>
    <alternativeName>
        <fullName evidence="11">Associated with ribosomal export complex protein 1</fullName>
    </alternativeName>
</protein>
<dbReference type="PANTHER" id="PTHR10804">
    <property type="entry name" value="PROTEASE FAMILY M24 METHIONYL AMINOPEPTIDASE, AMINOPEPTIDASE P"/>
    <property type="match status" value="1"/>
</dbReference>
<organism evidence="13 14">
    <name type="scientific">Hanseniaspora valbyensis NRRL Y-1626</name>
    <dbReference type="NCBI Taxonomy" id="766949"/>
    <lineage>
        <taxon>Eukaryota</taxon>
        <taxon>Fungi</taxon>
        <taxon>Dikarya</taxon>
        <taxon>Ascomycota</taxon>
        <taxon>Saccharomycotina</taxon>
        <taxon>Saccharomycetes</taxon>
        <taxon>Saccharomycodales</taxon>
        <taxon>Saccharomycodaceae</taxon>
        <taxon>Hanseniaspora</taxon>
    </lineage>
</organism>
<evidence type="ECO:0000313" key="13">
    <source>
        <dbReference type="EMBL" id="OBA28545.1"/>
    </source>
</evidence>
<evidence type="ECO:0000256" key="3">
    <source>
        <dbReference type="ARBA" id="ARBA00007319"/>
    </source>
</evidence>
<evidence type="ECO:0000256" key="2">
    <source>
        <dbReference type="ARBA" id="ARBA00004496"/>
    </source>
</evidence>
<dbReference type="InterPro" id="IPR036388">
    <property type="entry name" value="WH-like_DNA-bd_sf"/>
</dbReference>
<evidence type="ECO:0000256" key="1">
    <source>
        <dbReference type="ARBA" id="ARBA00004123"/>
    </source>
</evidence>
<keyword evidence="7" id="KW-0378">Hydrolase</keyword>
<comment type="caution">
    <text evidence="13">The sequence shown here is derived from an EMBL/GenBank/DDBJ whole genome shotgun (WGS) entry which is preliminary data.</text>
</comment>
<dbReference type="GO" id="GO:0006508">
    <property type="term" value="P:proteolysis"/>
    <property type="evidence" value="ECO:0007669"/>
    <property type="project" value="UniProtKB-KW"/>
</dbReference>
<evidence type="ECO:0000256" key="10">
    <source>
        <dbReference type="ARBA" id="ARBA00026155"/>
    </source>
</evidence>
<evidence type="ECO:0000256" key="11">
    <source>
        <dbReference type="ARBA" id="ARBA00033475"/>
    </source>
</evidence>
<evidence type="ECO:0000256" key="9">
    <source>
        <dbReference type="ARBA" id="ARBA00023242"/>
    </source>
</evidence>
<evidence type="ECO:0000256" key="7">
    <source>
        <dbReference type="ARBA" id="ARBA00022801"/>
    </source>
</evidence>
<keyword evidence="8 13" id="KW-0482">Metalloprotease</keyword>
<proteinExistence type="inferred from homology"/>
<evidence type="ECO:0000256" key="6">
    <source>
        <dbReference type="ARBA" id="ARBA00022723"/>
    </source>
</evidence>
<dbReference type="PANTHER" id="PTHR10804:SF102">
    <property type="entry name" value="METALLOPROTEASE ARX1-RELATED"/>
    <property type="match status" value="1"/>
</dbReference>